<evidence type="ECO:0000256" key="4">
    <source>
        <dbReference type="SAM" id="MobiDB-lite"/>
    </source>
</evidence>
<dbReference type="PANTHER" id="PTHR24189">
    <property type="entry name" value="MYOTROPHIN"/>
    <property type="match status" value="1"/>
</dbReference>
<keyword evidence="2 3" id="KW-0040">ANK repeat</keyword>
<evidence type="ECO:0000313" key="5">
    <source>
        <dbReference type="EMBL" id="KAF2265449.1"/>
    </source>
</evidence>
<evidence type="ECO:0000256" key="3">
    <source>
        <dbReference type="PROSITE-ProRule" id="PRU00023"/>
    </source>
</evidence>
<dbReference type="InterPro" id="IPR050745">
    <property type="entry name" value="Multifunctional_regulatory"/>
</dbReference>
<name>A0A9P4K9Z7_9PLEO</name>
<evidence type="ECO:0000313" key="6">
    <source>
        <dbReference type="Proteomes" id="UP000800093"/>
    </source>
</evidence>
<dbReference type="PROSITE" id="PS50088">
    <property type="entry name" value="ANK_REPEAT"/>
    <property type="match status" value="2"/>
</dbReference>
<dbReference type="SUPFAM" id="SSF48403">
    <property type="entry name" value="Ankyrin repeat"/>
    <property type="match status" value="1"/>
</dbReference>
<dbReference type="GO" id="GO:0005737">
    <property type="term" value="C:cytoplasm"/>
    <property type="evidence" value="ECO:0007669"/>
    <property type="project" value="TreeGrafter"/>
</dbReference>
<dbReference type="Pfam" id="PF00023">
    <property type="entry name" value="Ank"/>
    <property type="match status" value="1"/>
</dbReference>
<comment type="caution">
    <text evidence="5">The sequence shown here is derived from an EMBL/GenBank/DDBJ whole genome shotgun (WGS) entry which is preliminary data.</text>
</comment>
<dbReference type="InterPro" id="IPR002110">
    <property type="entry name" value="Ankyrin_rpt"/>
</dbReference>
<dbReference type="Proteomes" id="UP000800093">
    <property type="component" value="Unassembled WGS sequence"/>
</dbReference>
<dbReference type="PANTHER" id="PTHR24189:SF71">
    <property type="entry name" value="ANKYRIN REPEAT DOMAIN 39"/>
    <property type="match status" value="1"/>
</dbReference>
<keyword evidence="1" id="KW-0677">Repeat</keyword>
<sequence>MPLGIREFSPPPPKIKSHLSNITSAIYTDNSNRIDEIIQEWRSDSSIPNPMPSDLKLALATAANTDNTSAASALLNAGAEISSLAASNAHSEAMFNTLLAHGWDINSLGISDMPVLRHHVCDPKLLKYLLDCGANPNYTSTNTGLAILDIAAAHAPLANVKLMIEKGADVSKSSALQSAAGAFPDPVPTDEDPEPEDVPAEERLETNDDEMERIPVMQLLLEQGVDLSAIERTHAGPEVVAKVTAPGRKGKVVTVLGTALHRAVRVGAVERVRWLLQNVSDVETKDSAGKTALQLAERLGNRHLCLGLLRESRMKS</sequence>
<evidence type="ECO:0000256" key="1">
    <source>
        <dbReference type="ARBA" id="ARBA00022737"/>
    </source>
</evidence>
<keyword evidence="6" id="KW-1185">Reference proteome</keyword>
<protein>
    <submittedName>
        <fullName evidence="5">Ankyrin</fullName>
    </submittedName>
</protein>
<feature type="compositionally biased region" description="Acidic residues" evidence="4">
    <location>
        <begin position="188"/>
        <end position="199"/>
    </location>
</feature>
<proteinExistence type="predicted"/>
<dbReference type="InterPro" id="IPR036770">
    <property type="entry name" value="Ankyrin_rpt-contain_sf"/>
</dbReference>
<dbReference type="Gene3D" id="1.25.40.20">
    <property type="entry name" value="Ankyrin repeat-containing domain"/>
    <property type="match status" value="2"/>
</dbReference>
<feature type="repeat" description="ANK" evidence="3">
    <location>
        <begin position="258"/>
        <end position="287"/>
    </location>
</feature>
<organism evidence="5 6">
    <name type="scientific">Lojkania enalia</name>
    <dbReference type="NCBI Taxonomy" id="147567"/>
    <lineage>
        <taxon>Eukaryota</taxon>
        <taxon>Fungi</taxon>
        <taxon>Dikarya</taxon>
        <taxon>Ascomycota</taxon>
        <taxon>Pezizomycotina</taxon>
        <taxon>Dothideomycetes</taxon>
        <taxon>Pleosporomycetidae</taxon>
        <taxon>Pleosporales</taxon>
        <taxon>Pleosporales incertae sedis</taxon>
        <taxon>Lojkania</taxon>
    </lineage>
</organism>
<dbReference type="GO" id="GO:0005634">
    <property type="term" value="C:nucleus"/>
    <property type="evidence" value="ECO:0007669"/>
    <property type="project" value="TreeGrafter"/>
</dbReference>
<feature type="repeat" description="ANK" evidence="3">
    <location>
        <begin position="143"/>
        <end position="175"/>
    </location>
</feature>
<gene>
    <name evidence="5" type="ORF">CC78DRAFT_532440</name>
</gene>
<dbReference type="SMART" id="SM00248">
    <property type="entry name" value="ANK"/>
    <property type="match status" value="4"/>
</dbReference>
<feature type="region of interest" description="Disordered" evidence="4">
    <location>
        <begin position="175"/>
        <end position="208"/>
    </location>
</feature>
<dbReference type="EMBL" id="ML986606">
    <property type="protein sequence ID" value="KAF2265449.1"/>
    <property type="molecule type" value="Genomic_DNA"/>
</dbReference>
<dbReference type="OrthoDB" id="426293at2759"/>
<reference evidence="6" key="1">
    <citation type="journal article" date="2020" name="Stud. Mycol.">
        <title>101 Dothideomycetes genomes: A test case for predicting lifestyles and emergence of pathogens.</title>
        <authorList>
            <person name="Haridas S."/>
            <person name="Albert R."/>
            <person name="Binder M."/>
            <person name="Bloem J."/>
            <person name="LaButti K."/>
            <person name="Salamov A."/>
            <person name="Andreopoulos B."/>
            <person name="Baker S."/>
            <person name="Barry K."/>
            <person name="Bills G."/>
            <person name="Bluhm B."/>
            <person name="Cannon C."/>
            <person name="Castanera R."/>
            <person name="Culley D."/>
            <person name="Daum C."/>
            <person name="Ezra D."/>
            <person name="Gonzalez J."/>
            <person name="Henrissat B."/>
            <person name="Kuo A."/>
            <person name="Liang C."/>
            <person name="Lipzen A."/>
            <person name="Lutzoni F."/>
            <person name="Magnuson J."/>
            <person name="Mondo S."/>
            <person name="Nolan M."/>
            <person name="Ohm R."/>
            <person name="Pangilinan J."/>
            <person name="Park H.-J."/>
            <person name="Ramirez L."/>
            <person name="Alfaro M."/>
            <person name="Sun H."/>
            <person name="Tritt A."/>
            <person name="Yoshinaga Y."/>
            <person name="Zwiers L.-H."/>
            <person name="Turgeon B."/>
            <person name="Goodwin S."/>
            <person name="Spatafora J."/>
            <person name="Crous P."/>
            <person name="Grigoriev I."/>
        </authorList>
    </citation>
    <scope>NUCLEOTIDE SEQUENCE [LARGE SCALE GENOMIC DNA]</scope>
    <source>
        <strain evidence="6">CBS 304.66</strain>
    </source>
</reference>
<evidence type="ECO:0000256" key="2">
    <source>
        <dbReference type="ARBA" id="ARBA00023043"/>
    </source>
</evidence>
<dbReference type="AlphaFoldDB" id="A0A9P4K9Z7"/>
<accession>A0A9P4K9Z7</accession>